<dbReference type="SUPFAM" id="SSF46689">
    <property type="entry name" value="Homeodomain-like"/>
    <property type="match status" value="1"/>
</dbReference>
<evidence type="ECO:0000313" key="8">
    <source>
        <dbReference type="Proteomes" id="UP000501451"/>
    </source>
</evidence>
<dbReference type="AlphaFoldDB" id="A0A6G7KB20"/>
<dbReference type="KEGG" id="jar:G7057_08425"/>
<organism evidence="7 8">
    <name type="scientific">Jeotgalibaca arthritidis</name>
    <dbReference type="NCBI Taxonomy" id="1868794"/>
    <lineage>
        <taxon>Bacteria</taxon>
        <taxon>Bacillati</taxon>
        <taxon>Bacillota</taxon>
        <taxon>Bacilli</taxon>
        <taxon>Lactobacillales</taxon>
        <taxon>Carnobacteriaceae</taxon>
        <taxon>Jeotgalibaca</taxon>
    </lineage>
</organism>
<dbReference type="GO" id="GO:0006313">
    <property type="term" value="P:DNA transposition"/>
    <property type="evidence" value="ECO:0007669"/>
    <property type="project" value="InterPro"/>
</dbReference>
<protein>
    <submittedName>
        <fullName evidence="7">IS3 family transposase</fullName>
    </submittedName>
</protein>
<dbReference type="KEGG" id="jar:G7057_06200"/>
<dbReference type="PROSITE" id="PS50994">
    <property type="entry name" value="INTEGRASE"/>
    <property type="match status" value="1"/>
</dbReference>
<dbReference type="RefSeq" id="WP_166162085.1">
    <property type="nucleotide sequence ID" value="NZ_CP049740.1"/>
</dbReference>
<reference evidence="7" key="2">
    <citation type="submission" date="2020-03" db="EMBL/GenBank/DDBJ databases">
        <authorList>
            <person name="Bae J.-W."/>
            <person name="Lee S.-Y."/>
        </authorList>
    </citation>
    <scope>NUCLEOTIDE SEQUENCE</scope>
    <source>
        <strain evidence="7">CECT 9157</strain>
    </source>
</reference>
<feature type="domain" description="Integrase catalytic" evidence="3">
    <location>
        <begin position="335"/>
        <end position="499"/>
    </location>
</feature>
<dbReference type="GO" id="GO:0015074">
    <property type="term" value="P:DNA integration"/>
    <property type="evidence" value="ECO:0007669"/>
    <property type="project" value="InterPro"/>
</dbReference>
<name>A0A6G7KB20_9LACT</name>
<dbReference type="Pfam" id="PF00665">
    <property type="entry name" value="rve"/>
    <property type="match status" value="1"/>
</dbReference>
<dbReference type="InterPro" id="IPR010921">
    <property type="entry name" value="Trp_repressor/repl_initiator"/>
</dbReference>
<dbReference type="Gene3D" id="3.30.420.10">
    <property type="entry name" value="Ribonuclease H-like superfamily/Ribonuclease H"/>
    <property type="match status" value="1"/>
</dbReference>
<dbReference type="InterPro" id="IPR050900">
    <property type="entry name" value="Transposase_IS3/IS150/IS904"/>
</dbReference>
<evidence type="ECO:0000313" key="4">
    <source>
        <dbReference type="EMBL" id="QII82065.1"/>
    </source>
</evidence>
<dbReference type="InterPro" id="IPR012337">
    <property type="entry name" value="RNaseH-like_sf"/>
</dbReference>
<dbReference type="InterPro" id="IPR009057">
    <property type="entry name" value="Homeodomain-like_sf"/>
</dbReference>
<proteinExistence type="predicted"/>
<dbReference type="SUPFAM" id="SSF48295">
    <property type="entry name" value="TrpR-like"/>
    <property type="match status" value="1"/>
</dbReference>
<dbReference type="EMBL" id="CP049740">
    <property type="protein sequence ID" value="QII82456.1"/>
    <property type="molecule type" value="Genomic_DNA"/>
</dbReference>
<comment type="function">
    <text evidence="1">Involved in the transposition of the insertion sequence.</text>
</comment>
<dbReference type="Pfam" id="PF13333">
    <property type="entry name" value="rve_2"/>
    <property type="match status" value="1"/>
</dbReference>
<evidence type="ECO:0000256" key="1">
    <source>
        <dbReference type="ARBA" id="ARBA00002286"/>
    </source>
</evidence>
<dbReference type="Pfam" id="PF13276">
    <property type="entry name" value="HTH_21"/>
    <property type="match status" value="1"/>
</dbReference>
<accession>A0A6G7KB20</accession>
<dbReference type="PANTHER" id="PTHR46889">
    <property type="entry name" value="TRANSPOSASE INSF FOR INSERTION SEQUENCE IS3B-RELATED"/>
    <property type="match status" value="1"/>
</dbReference>
<sequence>MYAYAEKLKAVKLYLKYESYAAVINELGYPSRMALRDWIEAYRTDGDVQKEMTRTPKYTEEQKQAAVTHYLEHGKCYSRTCRKLGYPSRGLLTEWIMERAPQPRQLIKKGVNLTQQEKEAAVLALVTRTTSAQSIADQLGISRNSLYNYKERWLGKDVLGMVNDSKETDVNQLKSQVKQLQEEVHRLQIQKDVLEKAGELLKKDQGIHLEELTNQEKTLLIDALRPFYPLKELLACVSIPKSSYSYHHTQLALPDKYCKARTMIIEIFHKNKRRYGYRRIHTALKHKGMTLSEKIVQRIMREENLFAKSVKIKKYSSYKGEISPAVPNILERDFTASKPNTKWVTDLTEFRLPAGKVYLSPMIDCFDGAIVSWTIGASPNAELTNSMLDQAVLTLKEGENPIVHSDRGAHYRWPSWIERMESHHLTRSMSKKGCTPDNAACEGFFGRLKNEFFYDENWLDVSIEHFIQLLNNYLHWYNHERIKLSLGGMSIMDFRKTLPLIA</sequence>
<evidence type="ECO:0000313" key="6">
    <source>
        <dbReference type="EMBL" id="QII82431.1"/>
    </source>
</evidence>
<feature type="coiled-coil region" evidence="2">
    <location>
        <begin position="163"/>
        <end position="197"/>
    </location>
</feature>
<reference evidence="7 8" key="1">
    <citation type="journal article" date="2017" name="Int. J. Syst. Evol. Microbiol.">
        <title>Jeotgalibaca porci sp. nov. and Jeotgalibaca arthritidis sp. nov., isolated from pigs, and emended description of the genus Jeotgalibaca.</title>
        <authorList>
            <person name="Zamora L."/>
            <person name="Perez-Sancho M."/>
            <person name="Dominguez L."/>
            <person name="Fernandez-Garayzabal J.F."/>
            <person name="Vela A.I."/>
        </authorList>
    </citation>
    <scope>NUCLEOTIDE SEQUENCE [LARGE SCALE GENOMIC DNA]</scope>
    <source>
        <strain evidence="7 8">CECT 9157</strain>
    </source>
</reference>
<evidence type="ECO:0000313" key="5">
    <source>
        <dbReference type="EMBL" id="QII82115.1"/>
    </source>
</evidence>
<dbReference type="InterPro" id="IPR025948">
    <property type="entry name" value="HTH-like_dom"/>
</dbReference>
<evidence type="ECO:0000256" key="2">
    <source>
        <dbReference type="SAM" id="Coils"/>
    </source>
</evidence>
<dbReference type="PANTHER" id="PTHR46889:SF4">
    <property type="entry name" value="TRANSPOSASE INSO FOR INSERTION SEQUENCE ELEMENT IS911B-RELATED"/>
    <property type="match status" value="1"/>
</dbReference>
<dbReference type="NCBIfam" id="NF033516">
    <property type="entry name" value="transpos_IS3"/>
    <property type="match status" value="1"/>
</dbReference>
<dbReference type="GO" id="GO:0004803">
    <property type="term" value="F:transposase activity"/>
    <property type="evidence" value="ECO:0007669"/>
    <property type="project" value="InterPro"/>
</dbReference>
<dbReference type="KEGG" id="jar:G7057_08280"/>
<dbReference type="GO" id="GO:0043565">
    <property type="term" value="F:sequence-specific DNA binding"/>
    <property type="evidence" value="ECO:0007669"/>
    <property type="project" value="InterPro"/>
</dbReference>
<dbReference type="InterPro" id="IPR036397">
    <property type="entry name" value="RNaseH_sf"/>
</dbReference>
<gene>
    <name evidence="4" type="ORF">G7057_06200</name>
    <name evidence="5" type="ORF">G7057_06495</name>
    <name evidence="6" type="ORF">G7057_08280</name>
    <name evidence="7" type="ORF">G7057_08425</name>
</gene>
<dbReference type="InterPro" id="IPR001584">
    <property type="entry name" value="Integrase_cat-core"/>
</dbReference>
<dbReference type="Proteomes" id="UP000501451">
    <property type="component" value="Chromosome"/>
</dbReference>
<dbReference type="InterPro" id="IPR048020">
    <property type="entry name" value="Transpos_IS3"/>
</dbReference>
<evidence type="ECO:0000259" key="3">
    <source>
        <dbReference type="PROSITE" id="PS50994"/>
    </source>
</evidence>
<dbReference type="KEGG" id="jar:G7057_06495"/>
<keyword evidence="2" id="KW-0175">Coiled coil</keyword>
<keyword evidence="8" id="KW-1185">Reference proteome</keyword>
<dbReference type="EMBL" id="CP049740">
    <property type="protein sequence ID" value="QII82065.1"/>
    <property type="molecule type" value="Genomic_DNA"/>
</dbReference>
<dbReference type="EMBL" id="CP049740">
    <property type="protein sequence ID" value="QII82115.1"/>
    <property type="molecule type" value="Genomic_DNA"/>
</dbReference>
<dbReference type="SUPFAM" id="SSF53098">
    <property type="entry name" value="Ribonuclease H-like"/>
    <property type="match status" value="1"/>
</dbReference>
<evidence type="ECO:0000313" key="7">
    <source>
        <dbReference type="EMBL" id="QII82456.1"/>
    </source>
</evidence>
<dbReference type="EMBL" id="CP049740">
    <property type="protein sequence ID" value="QII82431.1"/>
    <property type="molecule type" value="Genomic_DNA"/>
</dbReference>